<reference evidence="1 2" key="1">
    <citation type="journal article" date="2019" name="G3 (Bethesda)">
        <title>Sequencing of a Wild Apple (Malus baccata) Genome Unravels the Differences Between Cultivated and Wild Apple Species Regarding Disease Resistance and Cold Tolerance.</title>
        <authorList>
            <person name="Chen X."/>
        </authorList>
    </citation>
    <scope>NUCLEOTIDE SEQUENCE [LARGE SCALE GENOMIC DNA]</scope>
    <source>
        <strain evidence="2">cv. Shandingzi</strain>
        <tissue evidence="1">Leaves</tissue>
    </source>
</reference>
<keyword evidence="2" id="KW-1185">Reference proteome</keyword>
<organism evidence="1 2">
    <name type="scientific">Malus baccata</name>
    <name type="common">Siberian crab apple</name>
    <name type="synonym">Pyrus baccata</name>
    <dbReference type="NCBI Taxonomy" id="106549"/>
    <lineage>
        <taxon>Eukaryota</taxon>
        <taxon>Viridiplantae</taxon>
        <taxon>Streptophyta</taxon>
        <taxon>Embryophyta</taxon>
        <taxon>Tracheophyta</taxon>
        <taxon>Spermatophyta</taxon>
        <taxon>Magnoliopsida</taxon>
        <taxon>eudicotyledons</taxon>
        <taxon>Gunneridae</taxon>
        <taxon>Pentapetalae</taxon>
        <taxon>rosids</taxon>
        <taxon>fabids</taxon>
        <taxon>Rosales</taxon>
        <taxon>Rosaceae</taxon>
        <taxon>Amygdaloideae</taxon>
        <taxon>Maleae</taxon>
        <taxon>Malus</taxon>
    </lineage>
</organism>
<gene>
    <name evidence="1" type="ORF">C1H46_045627</name>
</gene>
<dbReference type="Proteomes" id="UP000315295">
    <property type="component" value="Unassembled WGS sequence"/>
</dbReference>
<comment type="caution">
    <text evidence="1">The sequence shown here is derived from an EMBL/GenBank/DDBJ whole genome shotgun (WGS) entry which is preliminary data.</text>
</comment>
<evidence type="ECO:0000313" key="1">
    <source>
        <dbReference type="EMBL" id="TQD68840.1"/>
    </source>
</evidence>
<name>A0A540K3R3_MALBA</name>
<dbReference type="EMBL" id="VIEB01008153">
    <property type="protein sequence ID" value="TQD68840.1"/>
    <property type="molecule type" value="Genomic_DNA"/>
</dbReference>
<proteinExistence type="predicted"/>
<evidence type="ECO:0000313" key="2">
    <source>
        <dbReference type="Proteomes" id="UP000315295"/>
    </source>
</evidence>
<accession>A0A540K3R3</accession>
<dbReference type="AlphaFoldDB" id="A0A540K3R3"/>
<sequence>MLMFGHNFHSPCSPNNTYTSTLFHIKSYVALLISVHYHCNHHKPQASPDTTTVINTFTFFIFNQLHLRLNYNHVQPSTPPSTINLS</sequence>
<protein>
    <submittedName>
        <fullName evidence="1">Uncharacterized protein</fullName>
    </submittedName>
</protein>